<reference evidence="2 3" key="1">
    <citation type="submission" date="2016-02" db="EMBL/GenBank/DDBJ databases">
        <title>Genome analysis of coral dinoflagellate symbionts highlights evolutionary adaptations to a symbiotic lifestyle.</title>
        <authorList>
            <person name="Aranda M."/>
            <person name="Li Y."/>
            <person name="Liew Y.J."/>
            <person name="Baumgarten S."/>
            <person name="Simakov O."/>
            <person name="Wilson M."/>
            <person name="Piel J."/>
            <person name="Ashoor H."/>
            <person name="Bougouffa S."/>
            <person name="Bajic V.B."/>
            <person name="Ryu T."/>
            <person name="Ravasi T."/>
            <person name="Bayer T."/>
            <person name="Micklem G."/>
            <person name="Kim H."/>
            <person name="Bhak J."/>
            <person name="Lajeunesse T.C."/>
            <person name="Voolstra C.R."/>
        </authorList>
    </citation>
    <scope>NUCLEOTIDE SEQUENCE [LARGE SCALE GENOMIC DNA]</scope>
    <source>
        <strain evidence="2 3">CCMP2467</strain>
    </source>
</reference>
<dbReference type="EMBL" id="LSRX01001121">
    <property type="protein sequence ID" value="OLP83359.1"/>
    <property type="molecule type" value="Genomic_DNA"/>
</dbReference>
<dbReference type="Proteomes" id="UP000186817">
    <property type="component" value="Unassembled WGS sequence"/>
</dbReference>
<proteinExistence type="predicted"/>
<evidence type="ECO:0000313" key="2">
    <source>
        <dbReference type="EMBL" id="OLP83359.1"/>
    </source>
</evidence>
<organism evidence="2 3">
    <name type="scientific">Symbiodinium microadriaticum</name>
    <name type="common">Dinoflagellate</name>
    <name type="synonym">Zooxanthella microadriatica</name>
    <dbReference type="NCBI Taxonomy" id="2951"/>
    <lineage>
        <taxon>Eukaryota</taxon>
        <taxon>Sar</taxon>
        <taxon>Alveolata</taxon>
        <taxon>Dinophyceae</taxon>
        <taxon>Suessiales</taxon>
        <taxon>Symbiodiniaceae</taxon>
        <taxon>Symbiodinium</taxon>
    </lineage>
</organism>
<evidence type="ECO:0000256" key="1">
    <source>
        <dbReference type="SAM" id="MobiDB-lite"/>
    </source>
</evidence>
<name>A0A1Q9CKA4_SYMMI</name>
<gene>
    <name evidence="2" type="ORF">AK812_SmicGene35878</name>
</gene>
<protein>
    <submittedName>
        <fullName evidence="2">Uncharacterized protein</fullName>
    </submittedName>
</protein>
<evidence type="ECO:0000313" key="3">
    <source>
        <dbReference type="Proteomes" id="UP000186817"/>
    </source>
</evidence>
<dbReference type="AlphaFoldDB" id="A0A1Q9CKA4"/>
<keyword evidence="3" id="KW-1185">Reference proteome</keyword>
<accession>A0A1Q9CKA4</accession>
<sequence length="221" mass="23863">MAATTTVHVEAETTAGVETKEFLGYLWPVSLLKAYEKPVPKRLQSITHLGKKVATPANEDSDDEQAFASMEQILSTSAAPWAKASESEDDNEDKRASRNRELEKSEAIALEYQQFRAHLSAEGRLAEDLAGIYMESVRASGPGAPGCILAEALAKNKTGVFYAAVSTCPIGIQICGLKAITAEALLKLLLKSKDGALEVMADHVDKEVLAQPLLVDLRHVE</sequence>
<comment type="caution">
    <text evidence="2">The sequence shown here is derived from an EMBL/GenBank/DDBJ whole genome shotgun (WGS) entry which is preliminary data.</text>
</comment>
<feature type="region of interest" description="Disordered" evidence="1">
    <location>
        <begin position="77"/>
        <end position="100"/>
    </location>
</feature>